<feature type="transmembrane region" description="Helical" evidence="6">
    <location>
        <begin position="412"/>
        <end position="431"/>
    </location>
</feature>
<gene>
    <name evidence="7" type="ORF">CAMP_LOCUS13888</name>
</gene>
<evidence type="ECO:0000256" key="6">
    <source>
        <dbReference type="SAM" id="Phobius"/>
    </source>
</evidence>
<dbReference type="Pfam" id="PF10317">
    <property type="entry name" value="7TM_GPCR_Srd"/>
    <property type="match status" value="2"/>
</dbReference>
<accession>A0A9P1IUA8</accession>
<comment type="similarity">
    <text evidence="2">Belongs to the nematode receptor-like protein srd family.</text>
</comment>
<feature type="transmembrane region" description="Helical" evidence="6">
    <location>
        <begin position="41"/>
        <end position="59"/>
    </location>
</feature>
<evidence type="ECO:0000313" key="7">
    <source>
        <dbReference type="EMBL" id="CAI5451251.1"/>
    </source>
</evidence>
<dbReference type="PANTHER" id="PTHR22945">
    <property type="entry name" value="SERPENTINE RECEPTOR, CLASS D DELTA"/>
    <property type="match status" value="1"/>
</dbReference>
<evidence type="ECO:0000256" key="2">
    <source>
        <dbReference type="ARBA" id="ARBA00009166"/>
    </source>
</evidence>
<feature type="transmembrane region" description="Helical" evidence="6">
    <location>
        <begin position="323"/>
        <end position="342"/>
    </location>
</feature>
<feature type="transmembrane region" description="Helical" evidence="6">
    <location>
        <begin position="451"/>
        <end position="472"/>
    </location>
</feature>
<evidence type="ECO:0000313" key="8">
    <source>
        <dbReference type="Proteomes" id="UP001152747"/>
    </source>
</evidence>
<keyword evidence="5 6" id="KW-0472">Membrane</keyword>
<dbReference type="InterPro" id="IPR019421">
    <property type="entry name" value="7TM_GPCR_serpentine_rcpt_Srd"/>
</dbReference>
<evidence type="ECO:0000256" key="1">
    <source>
        <dbReference type="ARBA" id="ARBA00004141"/>
    </source>
</evidence>
<feature type="transmembrane region" description="Helical" evidence="6">
    <location>
        <begin position="279"/>
        <end position="302"/>
    </location>
</feature>
<keyword evidence="3 6" id="KW-0812">Transmembrane</keyword>
<feature type="transmembrane region" description="Helical" evidence="6">
    <location>
        <begin position="6"/>
        <end position="29"/>
    </location>
</feature>
<protein>
    <submittedName>
        <fullName evidence="7">Uncharacterized protein</fullName>
    </submittedName>
</protein>
<feature type="transmembrane region" description="Helical" evidence="6">
    <location>
        <begin position="135"/>
        <end position="160"/>
    </location>
</feature>
<comment type="caution">
    <text evidence="7">The sequence shown here is derived from an EMBL/GenBank/DDBJ whole genome shotgun (WGS) entry which is preliminary data.</text>
</comment>
<dbReference type="PANTHER" id="PTHR22945:SF47">
    <property type="entry name" value="SERPENTINE RECEPTOR CLASS DELTA-40"/>
    <property type="match status" value="1"/>
</dbReference>
<dbReference type="GO" id="GO:0016020">
    <property type="term" value="C:membrane"/>
    <property type="evidence" value="ECO:0007669"/>
    <property type="project" value="UniProtKB-SubCell"/>
</dbReference>
<evidence type="ECO:0000256" key="5">
    <source>
        <dbReference type="ARBA" id="ARBA00023136"/>
    </source>
</evidence>
<evidence type="ECO:0000256" key="3">
    <source>
        <dbReference type="ARBA" id="ARBA00022692"/>
    </source>
</evidence>
<proteinExistence type="inferred from homology"/>
<dbReference type="AlphaFoldDB" id="A0A9P1IUA8"/>
<organism evidence="7 8">
    <name type="scientific">Caenorhabditis angaria</name>
    <dbReference type="NCBI Taxonomy" id="860376"/>
    <lineage>
        <taxon>Eukaryota</taxon>
        <taxon>Metazoa</taxon>
        <taxon>Ecdysozoa</taxon>
        <taxon>Nematoda</taxon>
        <taxon>Chromadorea</taxon>
        <taxon>Rhabditida</taxon>
        <taxon>Rhabditina</taxon>
        <taxon>Rhabditomorpha</taxon>
        <taxon>Rhabditoidea</taxon>
        <taxon>Rhabditidae</taxon>
        <taxon>Peloderinae</taxon>
        <taxon>Caenorhabditis</taxon>
    </lineage>
</organism>
<keyword evidence="8" id="KW-1185">Reference proteome</keyword>
<feature type="transmembrane region" description="Helical" evidence="6">
    <location>
        <begin position="371"/>
        <end position="391"/>
    </location>
</feature>
<reference evidence="7" key="1">
    <citation type="submission" date="2022-11" db="EMBL/GenBank/DDBJ databases">
        <authorList>
            <person name="Kikuchi T."/>
        </authorList>
    </citation>
    <scope>NUCLEOTIDE SEQUENCE</scope>
    <source>
        <strain evidence="7">PS1010</strain>
    </source>
</reference>
<comment type="subcellular location">
    <subcellularLocation>
        <location evidence="1">Membrane</location>
        <topology evidence="1">Multi-pass membrane protein</topology>
    </subcellularLocation>
</comment>
<name>A0A9P1IUA8_9PELO</name>
<sequence>MLHQVVGVAASTSIFYIFYFKFSTFHSMINYQTMSTIRGFLIFYIPTLISLVSSILIVIRDTSDTHFDTYNYAPDIENGITIAFLKLNTLPNMLNLSCILITTIGIPIITIPMYKRVKNILKNHVSSKTLRETRCFLRGMTIQTIFPLICSFPSYGLYFYCLLTGADSEFQQYFQTPLTCLPTIIDPIITILCVVPYRKSLIPKSIRACLLHGCLIYMIIRKSPKSFKLMKFLLLQTSISQLFLACLISFIQNRIIASKLPVEVRSYGLCRYFNSHFCYFIYMLHQVVGVAAASSICFMFYYKFVTFKSALDHKKISILWRYIIFYIPTIASLILSIIIVVLDPLDGSTPQIDEDNGLTIAYLKMNTIPNFLNLCCIALTTFCTPIISLIMGSKIRKSIHFKSSKTMNQTAIFLKGLVIQAIFPLFCYVPMFSFYYYCLLTGSQYYFQEFFLTPIVCFPVIIDPIVTMYFIIPYRNFIKSKFKFGRSSSQAAIQNAMTINNISKVVVKNT</sequence>
<keyword evidence="4 6" id="KW-1133">Transmembrane helix</keyword>
<feature type="transmembrane region" description="Helical" evidence="6">
    <location>
        <begin position="93"/>
        <end position="114"/>
    </location>
</feature>
<dbReference type="SUPFAM" id="SSF81321">
    <property type="entry name" value="Family A G protein-coupled receptor-like"/>
    <property type="match status" value="2"/>
</dbReference>
<dbReference type="InterPro" id="IPR050920">
    <property type="entry name" value="Nematode_rcpt-like_delta"/>
</dbReference>
<evidence type="ECO:0000256" key="4">
    <source>
        <dbReference type="ARBA" id="ARBA00022989"/>
    </source>
</evidence>
<dbReference type="EMBL" id="CANHGI010000005">
    <property type="protein sequence ID" value="CAI5451251.1"/>
    <property type="molecule type" value="Genomic_DNA"/>
</dbReference>
<feature type="transmembrane region" description="Helical" evidence="6">
    <location>
        <begin position="232"/>
        <end position="251"/>
    </location>
</feature>
<dbReference type="Proteomes" id="UP001152747">
    <property type="component" value="Unassembled WGS sequence"/>
</dbReference>